<dbReference type="SUPFAM" id="SSF54211">
    <property type="entry name" value="Ribosomal protein S5 domain 2-like"/>
    <property type="match status" value="1"/>
</dbReference>
<dbReference type="Pfam" id="PF13541">
    <property type="entry name" value="ChlI"/>
    <property type="match status" value="1"/>
</dbReference>
<reference evidence="2" key="2">
    <citation type="submission" date="2016-02" db="EMBL/GenBank/DDBJ databases">
        <title>Draft genome sequence of five rapidly growing Mycobacterium species.</title>
        <authorList>
            <person name="Katahira K."/>
            <person name="Gotou Y."/>
            <person name="Iida K."/>
            <person name="Ogura Y."/>
            <person name="Hayashi T."/>
        </authorList>
    </citation>
    <scope>NUCLEOTIDE SEQUENCE [LARGE SCALE GENOMIC DNA]</scope>
    <source>
        <strain evidence="2">JCM6368</strain>
    </source>
</reference>
<protein>
    <submittedName>
        <fullName evidence="1">Mg chelatase subunit ChlI</fullName>
    </submittedName>
</protein>
<proteinExistence type="predicted"/>
<evidence type="ECO:0000313" key="2">
    <source>
        <dbReference type="Proteomes" id="UP000069705"/>
    </source>
</evidence>
<reference evidence="1 2" key="1">
    <citation type="journal article" date="2016" name="Genome Announc.">
        <title>Draft Genome Sequences of Five Rapidly Growing Mycobacterium Species, M. thermoresistibile, M. fortuitum subsp. acetamidolyticum, M. canariasense, M. brisbanense, and M. novocastrense.</title>
        <authorList>
            <person name="Katahira K."/>
            <person name="Ogura Y."/>
            <person name="Gotoh Y."/>
            <person name="Hayashi T."/>
        </authorList>
    </citation>
    <scope>NUCLEOTIDE SEQUENCE [LARGE SCALE GENOMIC DNA]</scope>
    <source>
        <strain evidence="1 2">JCM6368</strain>
    </source>
</reference>
<comment type="caution">
    <text evidence="1">The sequence shown here is derived from an EMBL/GenBank/DDBJ whole genome shotgun (WGS) entry which is preliminary data.</text>
</comment>
<gene>
    <name evidence="1" type="ORF">RMCFA_4294</name>
</gene>
<dbReference type="Gene3D" id="3.30.230.10">
    <property type="match status" value="1"/>
</dbReference>
<evidence type="ECO:0000313" key="1">
    <source>
        <dbReference type="EMBL" id="GAT04183.1"/>
    </source>
</evidence>
<name>A0A100WTI1_MYCFO</name>
<dbReference type="AlphaFoldDB" id="A0A100WTI1"/>
<dbReference type="InterPro" id="IPR020568">
    <property type="entry name" value="Ribosomal_Su5_D2-typ_SF"/>
</dbReference>
<organism evidence="1 2">
    <name type="scientific">Mycolicibacterium fortuitum subsp. acetamidolyticum</name>
    <dbReference type="NCBI Taxonomy" id="144550"/>
    <lineage>
        <taxon>Bacteria</taxon>
        <taxon>Bacillati</taxon>
        <taxon>Actinomycetota</taxon>
        <taxon>Actinomycetes</taxon>
        <taxon>Mycobacteriales</taxon>
        <taxon>Mycobacteriaceae</taxon>
        <taxon>Mycolicibacterium</taxon>
    </lineage>
</organism>
<dbReference type="InterPro" id="IPR014721">
    <property type="entry name" value="Ribsml_uS5_D2-typ_fold_subgr"/>
</dbReference>
<accession>A0A100WTI1</accession>
<sequence length="305" mass="32195">MGLGRAYSVAVRAVDGVIVEIEADITSGLPGVHLVGLPDTALQESRDRVRAAVTNCGNEWPMSRLTLALSPATLRKVGSVYDVALAAAVLSAHTKTAWARLEKSVLLGELALDGRIRPVHGVLPAVLAAKQEGWPLVVIPVDNLAEASLVDGIEVCGVRTLRQLQAWLDGKGDLVARVAAPGCAPEPTADLADVVGQAQARYALEVAAAGMGNSGRSNLLNRSRLQGVIASAPIQPRLTVRIFYRRFLTSTPRRLLVRVRWLSGSGASCLKPEVIEPGRSTAGSGTNMSIRALLPRAHCHPARGS</sequence>
<dbReference type="EMBL" id="BCSZ01000038">
    <property type="protein sequence ID" value="GAT04183.1"/>
    <property type="molecule type" value="Genomic_DNA"/>
</dbReference>
<dbReference type="Proteomes" id="UP000069705">
    <property type="component" value="Unassembled WGS sequence"/>
</dbReference>
<dbReference type="FunFam" id="3.30.230.10:FF:000048">
    <property type="entry name" value="AAA family ATPase"/>
    <property type="match status" value="1"/>
</dbReference>